<accession>A0A8J7KBS2</accession>
<evidence type="ECO:0000256" key="1">
    <source>
        <dbReference type="SAM" id="SignalP"/>
    </source>
</evidence>
<dbReference type="PROSITE" id="PS51257">
    <property type="entry name" value="PROKAR_LIPOPROTEIN"/>
    <property type="match status" value="1"/>
</dbReference>
<dbReference type="RefSeq" id="WP_194562133.1">
    <property type="nucleotide sequence ID" value="NZ_JADKPV010000001.1"/>
</dbReference>
<dbReference type="EMBL" id="JADKPV010000001">
    <property type="protein sequence ID" value="MBF4500707.1"/>
    <property type="molecule type" value="Genomic_DNA"/>
</dbReference>
<keyword evidence="1" id="KW-0732">Signal</keyword>
<comment type="caution">
    <text evidence="2">The sequence shown here is derived from an EMBL/GenBank/DDBJ whole genome shotgun (WGS) entry which is preliminary data.</text>
</comment>
<dbReference type="AlphaFoldDB" id="A0A8J7KBS2"/>
<gene>
    <name evidence="2" type="ORF">IRY55_04950</name>
</gene>
<feature type="signal peptide" evidence="1">
    <location>
        <begin position="1"/>
        <end position="23"/>
    </location>
</feature>
<reference evidence="2" key="1">
    <citation type="submission" date="2020-11" db="EMBL/GenBank/DDBJ databases">
        <title>Multidrug resistant novel bacterium Savagea serpentis sp. nov., isolated from the scats of a vine snake (Ahaetulla nasuta).</title>
        <authorList>
            <person name="Venkata Ramana V."/>
            <person name="Vikas Patil S."/>
            <person name="Yogita Lugani V."/>
        </authorList>
    </citation>
    <scope>NUCLEOTIDE SEQUENCE</scope>
    <source>
        <strain evidence="2">SN6</strain>
    </source>
</reference>
<protein>
    <submittedName>
        <fullName evidence="2">Uncharacterized protein</fullName>
    </submittedName>
</protein>
<organism evidence="2 3">
    <name type="scientific">Savagea serpentis</name>
    <dbReference type="NCBI Taxonomy" id="2785297"/>
    <lineage>
        <taxon>Bacteria</taxon>
        <taxon>Bacillati</taxon>
        <taxon>Bacillota</taxon>
        <taxon>Bacilli</taxon>
        <taxon>Bacillales</taxon>
        <taxon>Caryophanaceae</taxon>
        <taxon>Savagea</taxon>
    </lineage>
</organism>
<evidence type="ECO:0000313" key="3">
    <source>
        <dbReference type="Proteomes" id="UP000622653"/>
    </source>
</evidence>
<evidence type="ECO:0000313" key="2">
    <source>
        <dbReference type="EMBL" id="MBF4500707.1"/>
    </source>
</evidence>
<feature type="chain" id="PRO_5039083781" evidence="1">
    <location>
        <begin position="24"/>
        <end position="298"/>
    </location>
</feature>
<dbReference type="Proteomes" id="UP000622653">
    <property type="component" value="Unassembled WGS sequence"/>
</dbReference>
<keyword evidence="3" id="KW-1185">Reference proteome</keyword>
<name>A0A8J7KBS2_9BACL</name>
<proteinExistence type="predicted"/>
<sequence length="298" mass="32960">MVKRVLAMMSVVFLLTACSGASSEEGLQAIEQGDWKTASEQLKGEEAEWAKELKKIEEQSPEQAVVALQALRDKMSEADGSVQAAFEIQMKKIEEQKQSLHAAWSNIDALIAEGAYEEAASVLESIRGDVAKGEEAKVAQYEEQLEEAMKEDPLYSNADGTMRIADVAFGDSFESIQQKYPHVVKTADGGMSAGYETFPMYQVTFDEGVLTFESDGDKAYGIAFESPMKEELLERFIASHNGAIYVDEYPGGATYNFVNPGNEHMMQVAVRGTILHASLILDDPNAKHHLSYMKKYRD</sequence>